<reference evidence="2" key="1">
    <citation type="submission" date="2022-11" db="UniProtKB">
        <authorList>
            <consortium name="WormBaseParasite"/>
        </authorList>
    </citation>
    <scope>IDENTIFICATION</scope>
</reference>
<dbReference type="WBParaSite" id="PgB06_g052_t01">
    <property type="protein sequence ID" value="PgB06_g052_t01"/>
    <property type="gene ID" value="PgB06_g052"/>
</dbReference>
<accession>A0A914ZKJ4</accession>
<dbReference type="Proteomes" id="UP000887569">
    <property type="component" value="Unplaced"/>
</dbReference>
<organism evidence="1 2">
    <name type="scientific">Parascaris univalens</name>
    <name type="common">Nematode worm</name>
    <dbReference type="NCBI Taxonomy" id="6257"/>
    <lineage>
        <taxon>Eukaryota</taxon>
        <taxon>Metazoa</taxon>
        <taxon>Ecdysozoa</taxon>
        <taxon>Nematoda</taxon>
        <taxon>Chromadorea</taxon>
        <taxon>Rhabditida</taxon>
        <taxon>Spirurina</taxon>
        <taxon>Ascaridomorpha</taxon>
        <taxon>Ascaridoidea</taxon>
        <taxon>Ascarididae</taxon>
        <taxon>Parascaris</taxon>
    </lineage>
</organism>
<evidence type="ECO:0000313" key="1">
    <source>
        <dbReference type="Proteomes" id="UP000887569"/>
    </source>
</evidence>
<protein>
    <submittedName>
        <fullName evidence="2">Uncharacterized protein</fullName>
    </submittedName>
</protein>
<proteinExistence type="predicted"/>
<keyword evidence="1" id="KW-1185">Reference proteome</keyword>
<evidence type="ECO:0000313" key="2">
    <source>
        <dbReference type="WBParaSite" id="PgB06_g052_t01"/>
    </source>
</evidence>
<sequence length="135" mass="14779">MNDTAVEFVACIVSYSTLKFTSLRKFDSKNATRGDLQCSLRCFAYRFTMIPITYTTENISSASTNGGVCFLQIGGSALGFGLVSTHRTLTRRSTVLPCMTVATYSVALVPTRMLDGVARWNAVKESDRNLQASVQ</sequence>
<name>A0A914ZKJ4_PARUN</name>
<dbReference type="AlphaFoldDB" id="A0A914ZKJ4"/>